<evidence type="ECO:0000256" key="1">
    <source>
        <dbReference type="ARBA" id="ARBA00009684"/>
    </source>
</evidence>
<keyword evidence="5 9" id="KW-0547">Nucleotide-binding</keyword>
<dbReference type="Pfam" id="PF00288">
    <property type="entry name" value="GHMP_kinases_N"/>
    <property type="match status" value="1"/>
</dbReference>
<dbReference type="STRING" id="1127696.HMPREF9134_00067"/>
<dbReference type="HAMAP" id="MF_00061">
    <property type="entry name" value="IspE"/>
    <property type="match status" value="1"/>
</dbReference>
<feature type="active site" evidence="9">
    <location>
        <position position="138"/>
    </location>
</feature>
<feature type="binding site" evidence="9">
    <location>
        <begin position="96"/>
        <end position="106"/>
    </location>
    <ligand>
        <name>ATP</name>
        <dbReference type="ChEBI" id="CHEBI:30616"/>
    </ligand>
</feature>
<evidence type="ECO:0000256" key="9">
    <source>
        <dbReference type="HAMAP-Rule" id="MF_00061"/>
    </source>
</evidence>
<dbReference type="PIRSF" id="PIRSF010376">
    <property type="entry name" value="IspE"/>
    <property type="match status" value="1"/>
</dbReference>
<feature type="domain" description="GHMP kinase C-terminal" evidence="11">
    <location>
        <begin position="215"/>
        <end position="258"/>
    </location>
</feature>
<dbReference type="GO" id="GO:0016114">
    <property type="term" value="P:terpenoid biosynthetic process"/>
    <property type="evidence" value="ECO:0007669"/>
    <property type="project" value="UniProtKB-UniRule"/>
</dbReference>
<dbReference type="GO" id="GO:0005524">
    <property type="term" value="F:ATP binding"/>
    <property type="evidence" value="ECO:0007669"/>
    <property type="project" value="UniProtKB-UniRule"/>
</dbReference>
<dbReference type="PANTHER" id="PTHR43527:SF2">
    <property type="entry name" value="4-DIPHOSPHOCYTIDYL-2-C-METHYL-D-ERYTHRITOL KINASE, CHLOROPLASTIC"/>
    <property type="match status" value="1"/>
</dbReference>
<comment type="function">
    <text evidence="9">Catalyzes the phosphorylation of the position 2 hydroxy group of 4-diphosphocytidyl-2C-methyl-D-erythritol.</text>
</comment>
<dbReference type="Proteomes" id="UP000010408">
    <property type="component" value="Unassembled WGS sequence"/>
</dbReference>
<evidence type="ECO:0000256" key="4">
    <source>
        <dbReference type="ARBA" id="ARBA00022679"/>
    </source>
</evidence>
<organism evidence="12 13">
    <name type="scientific">Porphyromonas catoniae F0037</name>
    <dbReference type="NCBI Taxonomy" id="1127696"/>
    <lineage>
        <taxon>Bacteria</taxon>
        <taxon>Pseudomonadati</taxon>
        <taxon>Bacteroidota</taxon>
        <taxon>Bacteroidia</taxon>
        <taxon>Bacteroidales</taxon>
        <taxon>Porphyromonadaceae</taxon>
        <taxon>Porphyromonas</taxon>
    </lineage>
</organism>
<dbReference type="EC" id="2.7.1.148" evidence="2 9"/>
<dbReference type="InterPro" id="IPR004424">
    <property type="entry name" value="IspE"/>
</dbReference>
<dbReference type="Gene3D" id="3.30.230.10">
    <property type="match status" value="1"/>
</dbReference>
<gene>
    <name evidence="9" type="primary">ispE</name>
    <name evidence="12" type="ORF">HMPREF9134_00067</name>
</gene>
<keyword evidence="4 9" id="KW-0808">Transferase</keyword>
<evidence type="ECO:0000256" key="5">
    <source>
        <dbReference type="ARBA" id="ARBA00022741"/>
    </source>
</evidence>
<comment type="similarity">
    <text evidence="1 9">Belongs to the GHMP kinase family. IspE subfamily.</text>
</comment>
<evidence type="ECO:0000256" key="8">
    <source>
        <dbReference type="ARBA" id="ARBA00032554"/>
    </source>
</evidence>
<name>L1NJ95_9PORP</name>
<dbReference type="PANTHER" id="PTHR43527">
    <property type="entry name" value="4-DIPHOSPHOCYTIDYL-2-C-METHYL-D-ERYTHRITOL KINASE, CHLOROPLASTIC"/>
    <property type="match status" value="1"/>
</dbReference>
<dbReference type="InterPro" id="IPR014721">
    <property type="entry name" value="Ribsml_uS5_D2-typ_fold_subgr"/>
</dbReference>
<dbReference type="SUPFAM" id="SSF55060">
    <property type="entry name" value="GHMP Kinase, C-terminal domain"/>
    <property type="match status" value="1"/>
</dbReference>
<comment type="caution">
    <text evidence="12">The sequence shown here is derived from an EMBL/GenBank/DDBJ whole genome shotgun (WGS) entry which is preliminary data.</text>
</comment>
<evidence type="ECO:0000256" key="6">
    <source>
        <dbReference type="ARBA" id="ARBA00022777"/>
    </source>
</evidence>
<dbReference type="GO" id="GO:0050515">
    <property type="term" value="F:4-(cytidine 5'-diphospho)-2-C-methyl-D-erythritol kinase activity"/>
    <property type="evidence" value="ECO:0007669"/>
    <property type="project" value="UniProtKB-UniRule"/>
</dbReference>
<proteinExistence type="inferred from homology"/>
<dbReference type="InterPro" id="IPR036554">
    <property type="entry name" value="GHMP_kinase_C_sf"/>
</dbReference>
<keyword evidence="7 9" id="KW-0067">ATP-binding</keyword>
<feature type="domain" description="GHMP kinase N-terminal" evidence="10">
    <location>
        <begin position="69"/>
        <end position="143"/>
    </location>
</feature>
<dbReference type="GO" id="GO:0019288">
    <property type="term" value="P:isopentenyl diphosphate biosynthetic process, methylerythritol 4-phosphate pathway"/>
    <property type="evidence" value="ECO:0007669"/>
    <property type="project" value="UniProtKB-UniRule"/>
</dbReference>
<dbReference type="EMBL" id="AMEQ01000002">
    <property type="protein sequence ID" value="EKY03401.1"/>
    <property type="molecule type" value="Genomic_DNA"/>
</dbReference>
<evidence type="ECO:0000256" key="7">
    <source>
        <dbReference type="ARBA" id="ARBA00022840"/>
    </source>
</evidence>
<evidence type="ECO:0000259" key="11">
    <source>
        <dbReference type="Pfam" id="PF08544"/>
    </source>
</evidence>
<accession>L1NJ95</accession>
<evidence type="ECO:0000256" key="3">
    <source>
        <dbReference type="ARBA" id="ARBA00017473"/>
    </source>
</evidence>
<sequence length="280" mass="30673">MDFVMIVHPNAKINLGLFIVGRREDGYHQLETGFLPVPLCDTLEINYAEGREDVLEVSGGVETGTIHNNLVLRAVRALREKHTFPALHLRLKKVIPSGAGLGGGSADASFTLRAICELCDLGLSLEELEGIALRLGADCPIFIQNKPQVGRGVGEQLSPMDVSCLRGLYLTIIKPALHIATAEAFQGLRSVGPKPYTIEEILTSPVADWRDRLINDFEYSLFPKYPELKEIKGLLYAEGATFASLSGSGSSLYALSHEPLPLAKLAAPRRFIWQERLPLT</sequence>
<dbReference type="InterPro" id="IPR020568">
    <property type="entry name" value="Ribosomal_Su5_D2-typ_SF"/>
</dbReference>
<dbReference type="PATRIC" id="fig|1127696.3.peg.60"/>
<dbReference type="eggNOG" id="COG1947">
    <property type="taxonomic scope" value="Bacteria"/>
</dbReference>
<comment type="pathway">
    <text evidence="9">Isoprenoid biosynthesis; isopentenyl diphosphate biosynthesis via DXP pathway; isopentenyl diphosphate from 1-deoxy-D-xylulose 5-phosphate: step 3/6.</text>
</comment>
<evidence type="ECO:0000313" key="13">
    <source>
        <dbReference type="Proteomes" id="UP000010408"/>
    </source>
</evidence>
<dbReference type="InterPro" id="IPR013750">
    <property type="entry name" value="GHMP_kinase_C_dom"/>
</dbReference>
<dbReference type="Gene3D" id="3.30.70.890">
    <property type="entry name" value="GHMP kinase, C-terminal domain"/>
    <property type="match status" value="1"/>
</dbReference>
<dbReference type="AlphaFoldDB" id="L1NJ95"/>
<reference evidence="12 13" key="1">
    <citation type="submission" date="2012-05" db="EMBL/GenBank/DDBJ databases">
        <authorList>
            <person name="Weinstock G."/>
            <person name="Sodergren E."/>
            <person name="Lobos E.A."/>
            <person name="Fulton L."/>
            <person name="Fulton R."/>
            <person name="Courtney L."/>
            <person name="Fronick C."/>
            <person name="O'Laughlin M."/>
            <person name="Godfrey J."/>
            <person name="Wilson R.M."/>
            <person name="Miner T."/>
            <person name="Farmer C."/>
            <person name="Delehaunty K."/>
            <person name="Cordes M."/>
            <person name="Minx P."/>
            <person name="Tomlinson C."/>
            <person name="Chen J."/>
            <person name="Wollam A."/>
            <person name="Pepin K.H."/>
            <person name="Bhonagiri V."/>
            <person name="Zhang X."/>
            <person name="Suruliraj S."/>
            <person name="Warren W."/>
            <person name="Mitreva M."/>
            <person name="Mardis E.R."/>
            <person name="Wilson R.K."/>
        </authorList>
    </citation>
    <scope>NUCLEOTIDE SEQUENCE [LARGE SCALE GENOMIC DNA]</scope>
    <source>
        <strain evidence="12 13">F0037</strain>
    </source>
</reference>
<keyword evidence="9" id="KW-0414">Isoprene biosynthesis</keyword>
<protein>
    <recommendedName>
        <fullName evidence="3 9">4-diphosphocytidyl-2-C-methyl-D-erythritol kinase</fullName>
        <shortName evidence="9">CMK</shortName>
        <ecNumber evidence="2 9">2.7.1.148</ecNumber>
    </recommendedName>
    <alternativeName>
        <fullName evidence="8 9">4-(cytidine-5'-diphospho)-2-C-methyl-D-erythritol kinase</fullName>
    </alternativeName>
</protein>
<dbReference type="InterPro" id="IPR006204">
    <property type="entry name" value="GHMP_kinase_N_dom"/>
</dbReference>
<dbReference type="NCBIfam" id="TIGR00154">
    <property type="entry name" value="ispE"/>
    <property type="match status" value="1"/>
</dbReference>
<dbReference type="SUPFAM" id="SSF54211">
    <property type="entry name" value="Ribosomal protein S5 domain 2-like"/>
    <property type="match status" value="1"/>
</dbReference>
<keyword evidence="6 9" id="KW-0418">Kinase</keyword>
<feature type="active site" evidence="9">
    <location>
        <position position="12"/>
    </location>
</feature>
<dbReference type="Pfam" id="PF08544">
    <property type="entry name" value="GHMP_kinases_C"/>
    <property type="match status" value="1"/>
</dbReference>
<comment type="catalytic activity">
    <reaction evidence="9">
        <text>4-CDP-2-C-methyl-D-erythritol + ATP = 4-CDP-2-C-methyl-D-erythritol 2-phosphate + ADP + H(+)</text>
        <dbReference type="Rhea" id="RHEA:18437"/>
        <dbReference type="ChEBI" id="CHEBI:15378"/>
        <dbReference type="ChEBI" id="CHEBI:30616"/>
        <dbReference type="ChEBI" id="CHEBI:57823"/>
        <dbReference type="ChEBI" id="CHEBI:57919"/>
        <dbReference type="ChEBI" id="CHEBI:456216"/>
        <dbReference type="EC" id="2.7.1.148"/>
    </reaction>
</comment>
<evidence type="ECO:0000259" key="10">
    <source>
        <dbReference type="Pfam" id="PF00288"/>
    </source>
</evidence>
<evidence type="ECO:0000313" key="12">
    <source>
        <dbReference type="EMBL" id="EKY03401.1"/>
    </source>
</evidence>
<dbReference type="HOGENOM" id="CLU_053057_1_1_10"/>
<dbReference type="UniPathway" id="UPA00056">
    <property type="reaction ID" value="UER00094"/>
</dbReference>
<evidence type="ECO:0000256" key="2">
    <source>
        <dbReference type="ARBA" id="ARBA00012052"/>
    </source>
</evidence>
<dbReference type="RefSeq" id="WP_005468022.1">
    <property type="nucleotide sequence ID" value="NZ_KB291034.1"/>
</dbReference>